<comment type="caution">
    <text evidence="1">The sequence shown here is derived from an EMBL/GenBank/DDBJ whole genome shotgun (WGS) entry which is preliminary data.</text>
</comment>
<gene>
    <name evidence="1" type="ORF">KIN20_037341</name>
</gene>
<evidence type="ECO:0000313" key="1">
    <source>
        <dbReference type="EMBL" id="KAJ1374617.1"/>
    </source>
</evidence>
<dbReference type="AlphaFoldDB" id="A0AAD5WL84"/>
<reference evidence="1" key="1">
    <citation type="submission" date="2021-06" db="EMBL/GenBank/DDBJ databases">
        <title>Parelaphostrongylus tenuis whole genome reference sequence.</title>
        <authorList>
            <person name="Garwood T.J."/>
            <person name="Larsen P.A."/>
            <person name="Fountain-Jones N.M."/>
            <person name="Garbe J.R."/>
            <person name="Macchietto M.G."/>
            <person name="Kania S.A."/>
            <person name="Gerhold R.W."/>
            <person name="Richards J.E."/>
            <person name="Wolf T.M."/>
        </authorList>
    </citation>
    <scope>NUCLEOTIDE SEQUENCE</scope>
    <source>
        <strain evidence="1">MNPRO001-30</strain>
        <tissue evidence="1">Meninges</tissue>
    </source>
</reference>
<evidence type="ECO:0000313" key="2">
    <source>
        <dbReference type="Proteomes" id="UP001196413"/>
    </source>
</evidence>
<accession>A0AAD5WL84</accession>
<dbReference type="Proteomes" id="UP001196413">
    <property type="component" value="Unassembled WGS sequence"/>
</dbReference>
<sequence length="74" mass="9016">MAGPQSYYYDINSKLTRWSPRWETIQFNLLTFAPRILYELCLRPVNAWPDLSFRSAKFLEHRLCFNRDAIFKWL</sequence>
<name>A0AAD5WL84_PARTN</name>
<keyword evidence="2" id="KW-1185">Reference proteome</keyword>
<protein>
    <submittedName>
        <fullName evidence="1">Uncharacterized protein</fullName>
    </submittedName>
</protein>
<dbReference type="EMBL" id="JAHQIW010007473">
    <property type="protein sequence ID" value="KAJ1374617.1"/>
    <property type="molecule type" value="Genomic_DNA"/>
</dbReference>
<proteinExistence type="predicted"/>
<organism evidence="1 2">
    <name type="scientific">Parelaphostrongylus tenuis</name>
    <name type="common">Meningeal worm</name>
    <dbReference type="NCBI Taxonomy" id="148309"/>
    <lineage>
        <taxon>Eukaryota</taxon>
        <taxon>Metazoa</taxon>
        <taxon>Ecdysozoa</taxon>
        <taxon>Nematoda</taxon>
        <taxon>Chromadorea</taxon>
        <taxon>Rhabditida</taxon>
        <taxon>Rhabditina</taxon>
        <taxon>Rhabditomorpha</taxon>
        <taxon>Strongyloidea</taxon>
        <taxon>Metastrongylidae</taxon>
        <taxon>Parelaphostrongylus</taxon>
    </lineage>
</organism>